<protein>
    <submittedName>
        <fullName evidence="2">Uncharacterized protein</fullName>
    </submittedName>
</protein>
<reference evidence="2" key="1">
    <citation type="submission" date="2015-04" db="EMBL/GenBank/DDBJ databases">
        <authorList>
            <person name="Syromyatnikov M.Y."/>
            <person name="Popov V.N."/>
        </authorList>
    </citation>
    <scope>NUCLEOTIDE SEQUENCE</scope>
    <source>
        <strain evidence="2">MO-1</strain>
    </source>
</reference>
<organism evidence="2">
    <name type="scientific">Magnetococcus massalia (strain MO-1)</name>
    <dbReference type="NCBI Taxonomy" id="451514"/>
    <lineage>
        <taxon>Bacteria</taxon>
        <taxon>Pseudomonadati</taxon>
        <taxon>Pseudomonadota</taxon>
        <taxon>Magnetococcia</taxon>
        <taxon>Magnetococcales</taxon>
        <taxon>Magnetococcaceae</taxon>
        <taxon>Magnetococcus</taxon>
    </lineage>
</organism>
<sequence length="156" mass="18185">MLYRISQAERKKRHINMALGILFAIVLCLVAWQAHESNSDKYNATLFISIVAFTILFGLVNFYGYLKYLIKADKHGLRLEEAGLCFIQGEDESRLPFSEVILMERQNRFREGPSLMLRLQNRRIVRLVGYDEMEQLIQEVMEGVKRVEAEKKSTPE</sequence>
<dbReference type="AlphaFoldDB" id="A0A1S7LIS5"/>
<dbReference type="EMBL" id="LO017727">
    <property type="protein sequence ID" value="CRH06805.1"/>
    <property type="molecule type" value="Genomic_DNA"/>
</dbReference>
<proteinExistence type="predicted"/>
<gene>
    <name evidence="2" type="ORF">MAGMO_2650</name>
</gene>
<evidence type="ECO:0000256" key="1">
    <source>
        <dbReference type="SAM" id="Phobius"/>
    </source>
</evidence>
<keyword evidence="1" id="KW-0812">Transmembrane</keyword>
<keyword evidence="1" id="KW-0472">Membrane</keyword>
<accession>A0A1S7LIS5</accession>
<keyword evidence="1" id="KW-1133">Transmembrane helix</keyword>
<evidence type="ECO:0000313" key="2">
    <source>
        <dbReference type="EMBL" id="CRH06805.1"/>
    </source>
</evidence>
<feature type="transmembrane region" description="Helical" evidence="1">
    <location>
        <begin position="15"/>
        <end position="34"/>
    </location>
</feature>
<name>A0A1S7LIS5_MAGMO</name>
<feature type="transmembrane region" description="Helical" evidence="1">
    <location>
        <begin position="46"/>
        <end position="66"/>
    </location>
</feature>